<feature type="domain" description="Xaa-Pro dipeptidyl-peptidase-like" evidence="1">
    <location>
        <begin position="17"/>
        <end position="141"/>
    </location>
</feature>
<dbReference type="OrthoDB" id="10045791at2759"/>
<comment type="caution">
    <text evidence="2">The sequence shown here is derived from an EMBL/GenBank/DDBJ whole genome shotgun (WGS) entry which is preliminary data.</text>
</comment>
<dbReference type="PANTHER" id="PTHR43056:SF10">
    <property type="entry name" value="COCE_NOND FAMILY, PUTATIVE (AFU_ORTHOLOGUE AFUA_7G00600)-RELATED"/>
    <property type="match status" value="1"/>
</dbReference>
<dbReference type="NCBIfam" id="TIGR00976">
    <property type="entry name" value="CocE_NonD"/>
    <property type="match status" value="1"/>
</dbReference>
<evidence type="ECO:0000313" key="2">
    <source>
        <dbReference type="EMBL" id="KAJ7365334.1"/>
    </source>
</evidence>
<gene>
    <name evidence="2" type="ORF">OS493_005438</name>
</gene>
<proteinExistence type="predicted"/>
<dbReference type="PANTHER" id="PTHR43056">
    <property type="entry name" value="PEPTIDASE S9 PROLYL OLIGOPEPTIDASE"/>
    <property type="match status" value="1"/>
</dbReference>
<accession>A0A9W9YV95</accession>
<name>A0A9W9YV95_9CNID</name>
<reference evidence="2" key="1">
    <citation type="submission" date="2023-01" db="EMBL/GenBank/DDBJ databases">
        <title>Genome assembly of the deep-sea coral Lophelia pertusa.</title>
        <authorList>
            <person name="Herrera S."/>
            <person name="Cordes E."/>
        </authorList>
    </citation>
    <scope>NUCLEOTIDE SEQUENCE</scope>
    <source>
        <strain evidence="2">USNM1676648</strain>
        <tissue evidence="2">Polyp</tissue>
    </source>
</reference>
<sequence length="152" mass="17727">MLYTVNRKPLVWIPMRDGIKLAAKLWVPELVDKTTDKSAEGEKYPAILEFLPYRRIDWTAPRDEKNHSYFCSHGYVCVRVDMRGSGDSEGFYYDEYEKQEQDDCCDVISWISQQNWCTGNVGMYGKSWGGFNGLQVAARRPRCTEDCYIHLF</sequence>
<dbReference type="Pfam" id="PF02129">
    <property type="entry name" value="Peptidase_S15"/>
    <property type="match status" value="1"/>
</dbReference>
<dbReference type="Proteomes" id="UP001163046">
    <property type="component" value="Unassembled WGS sequence"/>
</dbReference>
<dbReference type="Gene3D" id="3.40.50.1820">
    <property type="entry name" value="alpha/beta hydrolase"/>
    <property type="match status" value="1"/>
</dbReference>
<keyword evidence="3" id="KW-1185">Reference proteome</keyword>
<dbReference type="GO" id="GO:0016787">
    <property type="term" value="F:hydrolase activity"/>
    <property type="evidence" value="ECO:0007669"/>
    <property type="project" value="InterPro"/>
</dbReference>
<organism evidence="2 3">
    <name type="scientific">Desmophyllum pertusum</name>
    <dbReference type="NCBI Taxonomy" id="174260"/>
    <lineage>
        <taxon>Eukaryota</taxon>
        <taxon>Metazoa</taxon>
        <taxon>Cnidaria</taxon>
        <taxon>Anthozoa</taxon>
        <taxon>Hexacorallia</taxon>
        <taxon>Scleractinia</taxon>
        <taxon>Caryophylliina</taxon>
        <taxon>Caryophylliidae</taxon>
        <taxon>Desmophyllum</taxon>
    </lineage>
</organism>
<dbReference type="InterPro" id="IPR029058">
    <property type="entry name" value="AB_hydrolase_fold"/>
</dbReference>
<dbReference type="InterPro" id="IPR000383">
    <property type="entry name" value="Xaa-Pro-like_dom"/>
</dbReference>
<dbReference type="SUPFAM" id="SSF53474">
    <property type="entry name" value="alpha/beta-Hydrolases"/>
    <property type="match status" value="1"/>
</dbReference>
<dbReference type="InterPro" id="IPR005674">
    <property type="entry name" value="CocE/Ser_esterase"/>
</dbReference>
<dbReference type="AlphaFoldDB" id="A0A9W9YV95"/>
<dbReference type="InterPro" id="IPR050585">
    <property type="entry name" value="Xaa-Pro_dipeptidyl-ppase/CocE"/>
</dbReference>
<evidence type="ECO:0000313" key="3">
    <source>
        <dbReference type="Proteomes" id="UP001163046"/>
    </source>
</evidence>
<evidence type="ECO:0000259" key="1">
    <source>
        <dbReference type="Pfam" id="PF02129"/>
    </source>
</evidence>
<protein>
    <recommendedName>
        <fullName evidence="1">Xaa-Pro dipeptidyl-peptidase-like domain-containing protein</fullName>
    </recommendedName>
</protein>
<dbReference type="EMBL" id="MU827303">
    <property type="protein sequence ID" value="KAJ7365334.1"/>
    <property type="molecule type" value="Genomic_DNA"/>
</dbReference>